<evidence type="ECO:0000313" key="3">
    <source>
        <dbReference type="Proteomes" id="UP000789759"/>
    </source>
</evidence>
<dbReference type="AlphaFoldDB" id="A0A9N9NUK2"/>
<comment type="caution">
    <text evidence="2">The sequence shown here is derived from an EMBL/GenBank/DDBJ whole genome shotgun (WGS) entry which is preliminary data.</text>
</comment>
<proteinExistence type="predicted"/>
<dbReference type="OrthoDB" id="2487659at2759"/>
<sequence>MSSASGPSSLASSSTSFLIEDTEDIEYSDSEDEYMLLLTFHRTSLENQDSDHSNDDYVKVDTSSACKRKCKSAEVTQQKLPLPPNFDPYIHSKSLHQAFVHLPLQHEVVKSIDIFLLFFPINMLDTIVVNTNLYALTKNASAFRLFKSPSLKQYWNEDTRFPFYHISRQMTLKRFEQIKRYLHISSPAETINHYFEKLELCFP</sequence>
<dbReference type="Proteomes" id="UP000789759">
    <property type="component" value="Unassembled WGS sequence"/>
</dbReference>
<evidence type="ECO:0000313" key="2">
    <source>
        <dbReference type="EMBL" id="CAG8758529.1"/>
    </source>
</evidence>
<gene>
    <name evidence="2" type="ORF">CPELLU_LOCUS15155</name>
</gene>
<keyword evidence="3" id="KW-1185">Reference proteome</keyword>
<dbReference type="Pfam" id="PF13843">
    <property type="entry name" value="DDE_Tnp_1_7"/>
    <property type="match status" value="1"/>
</dbReference>
<accession>A0A9N9NUK2</accession>
<feature type="domain" description="PiggyBac transposable element-derived protein" evidence="1">
    <location>
        <begin position="112"/>
        <end position="189"/>
    </location>
</feature>
<dbReference type="EMBL" id="CAJVQA010019320">
    <property type="protein sequence ID" value="CAG8758529.1"/>
    <property type="molecule type" value="Genomic_DNA"/>
</dbReference>
<dbReference type="PANTHER" id="PTHR46599">
    <property type="entry name" value="PIGGYBAC TRANSPOSABLE ELEMENT-DERIVED PROTEIN 4"/>
    <property type="match status" value="1"/>
</dbReference>
<dbReference type="InterPro" id="IPR029526">
    <property type="entry name" value="PGBD"/>
</dbReference>
<feature type="non-terminal residue" evidence="2">
    <location>
        <position position="1"/>
    </location>
</feature>
<reference evidence="2" key="1">
    <citation type="submission" date="2021-06" db="EMBL/GenBank/DDBJ databases">
        <authorList>
            <person name="Kallberg Y."/>
            <person name="Tangrot J."/>
            <person name="Rosling A."/>
        </authorList>
    </citation>
    <scope>NUCLEOTIDE SEQUENCE</scope>
    <source>
        <strain evidence="2">FL966</strain>
    </source>
</reference>
<name>A0A9N9NUK2_9GLOM</name>
<evidence type="ECO:0000259" key="1">
    <source>
        <dbReference type="Pfam" id="PF13843"/>
    </source>
</evidence>
<organism evidence="2 3">
    <name type="scientific">Cetraspora pellucida</name>
    <dbReference type="NCBI Taxonomy" id="1433469"/>
    <lineage>
        <taxon>Eukaryota</taxon>
        <taxon>Fungi</taxon>
        <taxon>Fungi incertae sedis</taxon>
        <taxon>Mucoromycota</taxon>
        <taxon>Glomeromycotina</taxon>
        <taxon>Glomeromycetes</taxon>
        <taxon>Diversisporales</taxon>
        <taxon>Gigasporaceae</taxon>
        <taxon>Cetraspora</taxon>
    </lineage>
</organism>
<dbReference type="PANTHER" id="PTHR46599:SF3">
    <property type="entry name" value="PIGGYBAC TRANSPOSABLE ELEMENT-DERIVED PROTEIN 4"/>
    <property type="match status" value="1"/>
</dbReference>
<protein>
    <submittedName>
        <fullName evidence="2">12146_t:CDS:1</fullName>
    </submittedName>
</protein>